<sequence>MNFSGTKHLLLVLILQVTINEQLCAPLQSTDYSSNSLDCCSPKAKRQIPEREAKKNIFVSRGWGAGGMPFSVLYMSPHSSKAPLYSEPIFRAAPLSAPKLREDVEIEQPPKLKSRRQYSVIPQLFVSYGWGPMGKK</sequence>
<evidence type="ECO:0000313" key="3">
    <source>
        <dbReference type="Proteomes" id="UP000801492"/>
    </source>
</evidence>
<evidence type="ECO:0000256" key="1">
    <source>
        <dbReference type="SAM" id="SignalP"/>
    </source>
</evidence>
<dbReference type="OrthoDB" id="6591549at2759"/>
<accession>A0A8K0GQ68</accession>
<evidence type="ECO:0000313" key="2">
    <source>
        <dbReference type="EMBL" id="KAF2905698.1"/>
    </source>
</evidence>
<dbReference type="Proteomes" id="UP000801492">
    <property type="component" value="Unassembled WGS sequence"/>
</dbReference>
<keyword evidence="1" id="KW-0732">Signal</keyword>
<protein>
    <submittedName>
        <fullName evidence="2">Uncharacterized protein</fullName>
    </submittedName>
</protein>
<reference evidence="2" key="1">
    <citation type="submission" date="2019-08" db="EMBL/GenBank/DDBJ databases">
        <title>The genome of the North American firefly Photinus pyralis.</title>
        <authorList>
            <consortium name="Photinus pyralis genome working group"/>
            <person name="Fallon T.R."/>
            <person name="Sander Lower S.E."/>
            <person name="Weng J.-K."/>
        </authorList>
    </citation>
    <scope>NUCLEOTIDE SEQUENCE</scope>
    <source>
        <strain evidence="2">TRF0915ILg1</strain>
        <tissue evidence="2">Whole body</tissue>
    </source>
</reference>
<dbReference type="EMBL" id="VTPC01000463">
    <property type="protein sequence ID" value="KAF2905698.1"/>
    <property type="molecule type" value="Genomic_DNA"/>
</dbReference>
<comment type="caution">
    <text evidence="2">The sequence shown here is derived from an EMBL/GenBank/DDBJ whole genome shotgun (WGS) entry which is preliminary data.</text>
</comment>
<organism evidence="2 3">
    <name type="scientific">Ignelater luminosus</name>
    <name type="common">Cucubano</name>
    <name type="synonym">Pyrophorus luminosus</name>
    <dbReference type="NCBI Taxonomy" id="2038154"/>
    <lineage>
        <taxon>Eukaryota</taxon>
        <taxon>Metazoa</taxon>
        <taxon>Ecdysozoa</taxon>
        <taxon>Arthropoda</taxon>
        <taxon>Hexapoda</taxon>
        <taxon>Insecta</taxon>
        <taxon>Pterygota</taxon>
        <taxon>Neoptera</taxon>
        <taxon>Endopterygota</taxon>
        <taxon>Coleoptera</taxon>
        <taxon>Polyphaga</taxon>
        <taxon>Elateriformia</taxon>
        <taxon>Elateroidea</taxon>
        <taxon>Elateridae</taxon>
        <taxon>Agrypninae</taxon>
        <taxon>Pyrophorini</taxon>
        <taxon>Ignelater</taxon>
    </lineage>
</organism>
<feature type="signal peptide" evidence="1">
    <location>
        <begin position="1"/>
        <end position="24"/>
    </location>
</feature>
<gene>
    <name evidence="2" type="ORF">ILUMI_00482</name>
</gene>
<name>A0A8K0GQ68_IGNLU</name>
<dbReference type="AlphaFoldDB" id="A0A8K0GQ68"/>
<keyword evidence="3" id="KW-1185">Reference proteome</keyword>
<feature type="chain" id="PRO_5035478082" evidence="1">
    <location>
        <begin position="25"/>
        <end position="136"/>
    </location>
</feature>
<proteinExistence type="predicted"/>